<protein>
    <submittedName>
        <fullName evidence="6">PTS system cellobiose-specific IIA component</fullName>
    </submittedName>
</protein>
<dbReference type="InterPro" id="IPR003188">
    <property type="entry name" value="PTS_IIA_lac/cel"/>
</dbReference>
<feature type="modified residue" description="Phosphohistidine; by HPr" evidence="5">
    <location>
        <position position="76"/>
    </location>
</feature>
<organism evidence="6 7">
    <name type="scientific">Neobacillus ginsengisoli</name>
    <dbReference type="NCBI Taxonomy" id="904295"/>
    <lineage>
        <taxon>Bacteria</taxon>
        <taxon>Bacillati</taxon>
        <taxon>Bacillota</taxon>
        <taxon>Bacilli</taxon>
        <taxon>Bacillales</taxon>
        <taxon>Bacillaceae</taxon>
        <taxon>Neobacillus</taxon>
    </lineage>
</organism>
<dbReference type="Pfam" id="PF02255">
    <property type="entry name" value="PTS_IIA"/>
    <property type="match status" value="1"/>
</dbReference>
<keyword evidence="1" id="KW-0813">Transport</keyword>
<keyword evidence="3" id="KW-0808">Transferase</keyword>
<evidence type="ECO:0000256" key="3">
    <source>
        <dbReference type="ARBA" id="ARBA00022679"/>
    </source>
</evidence>
<evidence type="ECO:0000256" key="2">
    <source>
        <dbReference type="ARBA" id="ARBA00022597"/>
    </source>
</evidence>
<dbReference type="InterPro" id="IPR036542">
    <property type="entry name" value="PTS_IIA_lac/cel_sf"/>
</dbReference>
<dbReference type="Proteomes" id="UP001224122">
    <property type="component" value="Unassembled WGS sequence"/>
</dbReference>
<keyword evidence="7" id="KW-1185">Reference proteome</keyword>
<dbReference type="PANTHER" id="PTHR34382">
    <property type="entry name" value="PTS SYSTEM N,N'-DIACETYLCHITOBIOSE-SPECIFIC EIIA COMPONENT"/>
    <property type="match status" value="1"/>
</dbReference>
<dbReference type="Gene3D" id="1.20.58.80">
    <property type="entry name" value="Phosphotransferase system, lactose/cellobiose-type IIA subunit"/>
    <property type="match status" value="1"/>
</dbReference>
<keyword evidence="4" id="KW-0598">Phosphotransferase system</keyword>
<comment type="caution">
    <text evidence="6">The sequence shown here is derived from an EMBL/GenBank/DDBJ whole genome shotgun (WGS) entry which is preliminary data.</text>
</comment>
<dbReference type="PIRSF" id="PIRSF000699">
    <property type="entry name" value="PTS_IILac_III"/>
    <property type="match status" value="1"/>
</dbReference>
<dbReference type="EMBL" id="JAUSTW010000009">
    <property type="protein sequence ID" value="MDQ0201488.1"/>
    <property type="molecule type" value="Genomic_DNA"/>
</dbReference>
<dbReference type="PANTHER" id="PTHR34382:SF7">
    <property type="entry name" value="PTS SYSTEM N,N'-DIACETYLCHITOBIOSE-SPECIFIC EIIA COMPONENT"/>
    <property type="match status" value="1"/>
</dbReference>
<evidence type="ECO:0000313" key="6">
    <source>
        <dbReference type="EMBL" id="MDQ0201488.1"/>
    </source>
</evidence>
<accession>A0ABT9Y0Z8</accession>
<evidence type="ECO:0000256" key="4">
    <source>
        <dbReference type="ARBA" id="ARBA00022683"/>
    </source>
</evidence>
<dbReference type="SUPFAM" id="SSF46973">
    <property type="entry name" value="Enzyme IIa from lactose specific PTS, IIa-lac"/>
    <property type="match status" value="1"/>
</dbReference>
<reference evidence="6 7" key="1">
    <citation type="submission" date="2023-07" db="EMBL/GenBank/DDBJ databases">
        <title>Genomic Encyclopedia of Type Strains, Phase IV (KMG-IV): sequencing the most valuable type-strain genomes for metagenomic binning, comparative biology and taxonomic classification.</title>
        <authorList>
            <person name="Goeker M."/>
        </authorList>
    </citation>
    <scope>NUCLEOTIDE SEQUENCE [LARGE SCALE GENOMIC DNA]</scope>
    <source>
        <strain evidence="6 7">DSM 27594</strain>
    </source>
</reference>
<evidence type="ECO:0000256" key="1">
    <source>
        <dbReference type="ARBA" id="ARBA00022448"/>
    </source>
</evidence>
<dbReference type="RefSeq" id="WP_307412808.1">
    <property type="nucleotide sequence ID" value="NZ_JAUSTW010000009.1"/>
</dbReference>
<name>A0ABT9Y0Z8_9BACI</name>
<evidence type="ECO:0000256" key="5">
    <source>
        <dbReference type="PROSITE-ProRule" id="PRU00418"/>
    </source>
</evidence>
<gene>
    <name evidence="6" type="ORF">J2S10_004694</name>
</gene>
<proteinExistence type="predicted"/>
<sequence>MDNLEVVIFQIILHGGNGRSAAMEAIYLAKQGDFNGAKSKLKESANALNEAHHIQTSLIQSEIRGEKTEISLLMVHAQDHLMNAMIVKDLAEEIVDLYQRFKLSKRIPMEE</sequence>
<dbReference type="PROSITE" id="PS51095">
    <property type="entry name" value="PTS_EIIA_TYPE_3"/>
    <property type="match status" value="1"/>
</dbReference>
<evidence type="ECO:0000313" key="7">
    <source>
        <dbReference type="Proteomes" id="UP001224122"/>
    </source>
</evidence>
<dbReference type="CDD" id="cd00215">
    <property type="entry name" value="PTS_IIA_lac"/>
    <property type="match status" value="1"/>
</dbReference>
<keyword evidence="2" id="KW-0762">Sugar transport</keyword>